<dbReference type="Proteomes" id="UP000069902">
    <property type="component" value="Chromosome cPNK"/>
</dbReference>
<evidence type="ECO:0000313" key="4">
    <source>
        <dbReference type="Proteomes" id="UP000069902"/>
    </source>
</evidence>
<dbReference type="EMBL" id="LN879502">
    <property type="protein sequence ID" value="CUI16818.1"/>
    <property type="molecule type" value="Genomic_DNA"/>
</dbReference>
<dbReference type="STRING" id="389348.PNK_1201"/>
<accession>A0A0U5JE03</accession>
<protein>
    <submittedName>
        <fullName evidence="3">Uncharacterized protein</fullName>
    </submittedName>
</protein>
<feature type="compositionally biased region" description="Gly residues" evidence="2">
    <location>
        <begin position="229"/>
        <end position="240"/>
    </location>
</feature>
<dbReference type="SUPFAM" id="SSF101447">
    <property type="entry name" value="Formin homology 2 domain (FH2 domain)"/>
    <property type="match status" value="1"/>
</dbReference>
<dbReference type="RefSeq" id="WP_059060920.1">
    <property type="nucleotide sequence ID" value="NZ_LN879502.1"/>
</dbReference>
<dbReference type="PRINTS" id="PR01217">
    <property type="entry name" value="PRICHEXTENSN"/>
</dbReference>
<keyword evidence="4" id="KW-1185">Reference proteome</keyword>
<proteinExistence type="predicted"/>
<feature type="region of interest" description="Disordered" evidence="2">
    <location>
        <begin position="171"/>
        <end position="266"/>
    </location>
</feature>
<keyword evidence="1" id="KW-0175">Coiled coil</keyword>
<reference evidence="4" key="1">
    <citation type="submission" date="2015-09" db="EMBL/GenBank/DDBJ databases">
        <authorList>
            <person name="Bertelli C."/>
        </authorList>
    </citation>
    <scope>NUCLEOTIDE SEQUENCE [LARGE SCALE GENOMIC DNA]</scope>
    <source>
        <strain evidence="4">KNic</strain>
    </source>
</reference>
<dbReference type="InParanoid" id="A0A0U5JE03"/>
<feature type="region of interest" description="Disordered" evidence="2">
    <location>
        <begin position="128"/>
        <end position="158"/>
    </location>
</feature>
<feature type="compositionally biased region" description="Pro residues" evidence="2">
    <location>
        <begin position="182"/>
        <end position="223"/>
    </location>
</feature>
<evidence type="ECO:0000256" key="1">
    <source>
        <dbReference type="SAM" id="Coils"/>
    </source>
</evidence>
<organism evidence="3 4">
    <name type="scientific">Candidatus Protochlamydia naegleriophila</name>
    <dbReference type="NCBI Taxonomy" id="389348"/>
    <lineage>
        <taxon>Bacteria</taxon>
        <taxon>Pseudomonadati</taxon>
        <taxon>Chlamydiota</taxon>
        <taxon>Chlamydiia</taxon>
        <taxon>Parachlamydiales</taxon>
        <taxon>Parachlamydiaceae</taxon>
        <taxon>Candidatus Protochlamydia</taxon>
    </lineage>
</organism>
<dbReference type="PATRIC" id="fig|389348.3.peg.1332"/>
<dbReference type="AlphaFoldDB" id="A0A0U5JE03"/>
<gene>
    <name evidence="3" type="ORF">PNK_1201</name>
</gene>
<dbReference type="KEGG" id="pnl:PNK_1201"/>
<evidence type="ECO:0000256" key="2">
    <source>
        <dbReference type="SAM" id="MobiDB-lite"/>
    </source>
</evidence>
<name>A0A0U5JE03_9BACT</name>
<sequence>MNINLTVLENFSLTAEVAKSMAQLNEAKYPILAVPSSRIIGLTILPLAGIADAFAHLSLGAGKLATGIIVSPYNTLAVTFFPSYAIAADFELSSALVHLIRVIQSLFDAVTLPFICLLNPARAHKMTSHRLPPEASSEAGAPSENLERQRERNEQEEEIRNLTNRLRELEAENSHPLSGAQPPQPTGNPQPSNPPPPPPSNPPPPPPSNPPPPPPSNPPPQQPRIPTVSGGGNPSRGGATGSQPSAQTSSPPPVDTVPETPRQPLSLLEQIRLGTRLRTPRVAEIPKQLVKCHEDFINDALKFGLFTRDTSAFDDLIENLEWLDNHDEDRYEQERINSILNDELVKEMMIVKGKTTLVKSEVKALRAYFQIFKKKVDDKNDAIRESLRQSQEEAARLAALQPKPIVIEPVETPLVKKQKELLEKLIIKGSHDLQTAIGSLGLVKNGQLQQNFRDANGKLHPKDRFGDINVFIAKYNSLVGKINSMQALAGFDSDADFSSEQMRNVQIILESLRNVLGK</sequence>
<feature type="coiled-coil region" evidence="1">
    <location>
        <begin position="373"/>
        <end position="400"/>
    </location>
</feature>
<evidence type="ECO:0000313" key="3">
    <source>
        <dbReference type="EMBL" id="CUI16818.1"/>
    </source>
</evidence>